<dbReference type="Gene3D" id="3.50.50.60">
    <property type="entry name" value="FAD/NAD(P)-binding domain"/>
    <property type="match status" value="1"/>
</dbReference>
<dbReference type="Proteomes" id="UP000766486">
    <property type="component" value="Unassembled WGS sequence"/>
</dbReference>
<keyword evidence="5" id="KW-0503">Monooxygenase</keyword>
<organism evidence="8 9">
    <name type="scientific">Bionectria ochroleuca</name>
    <name type="common">Gliocladium roseum</name>
    <dbReference type="NCBI Taxonomy" id="29856"/>
    <lineage>
        <taxon>Eukaryota</taxon>
        <taxon>Fungi</taxon>
        <taxon>Dikarya</taxon>
        <taxon>Ascomycota</taxon>
        <taxon>Pezizomycotina</taxon>
        <taxon>Sordariomycetes</taxon>
        <taxon>Hypocreomycetidae</taxon>
        <taxon>Hypocreales</taxon>
        <taxon>Bionectriaceae</taxon>
        <taxon>Clonostachys</taxon>
    </lineage>
</organism>
<feature type="domain" description="FAD-binding" evidence="7">
    <location>
        <begin position="282"/>
        <end position="341"/>
    </location>
</feature>
<evidence type="ECO:0000313" key="8">
    <source>
        <dbReference type="EMBL" id="VUC29285.1"/>
    </source>
</evidence>
<evidence type="ECO:0000256" key="3">
    <source>
        <dbReference type="ARBA" id="ARBA00022827"/>
    </source>
</evidence>
<comment type="caution">
    <text evidence="8">The sequence shown here is derived from an EMBL/GenBank/DDBJ whole genome shotgun (WGS) entry which is preliminary data.</text>
</comment>
<evidence type="ECO:0000256" key="4">
    <source>
        <dbReference type="ARBA" id="ARBA00023002"/>
    </source>
</evidence>
<evidence type="ECO:0000256" key="1">
    <source>
        <dbReference type="ARBA" id="ARBA00007992"/>
    </source>
</evidence>
<accession>A0ABY6UDN9</accession>
<keyword evidence="2" id="KW-0285">Flavoprotein</keyword>
<dbReference type="PRINTS" id="PR00420">
    <property type="entry name" value="RNGMNOXGNASE"/>
</dbReference>
<gene>
    <name evidence="8" type="ORF">CLO192961_LOCUS252339</name>
</gene>
<evidence type="ECO:0000259" key="7">
    <source>
        <dbReference type="Pfam" id="PF01494"/>
    </source>
</evidence>
<evidence type="ECO:0000313" key="9">
    <source>
        <dbReference type="Proteomes" id="UP000766486"/>
    </source>
</evidence>
<dbReference type="SUPFAM" id="SSF51905">
    <property type="entry name" value="FAD/NAD(P)-binding domain"/>
    <property type="match status" value="1"/>
</dbReference>
<name>A0ABY6UDN9_BIOOC</name>
<reference evidence="8 9" key="1">
    <citation type="submission" date="2019-06" db="EMBL/GenBank/DDBJ databases">
        <authorList>
            <person name="Broberg M."/>
        </authorList>
    </citation>
    <scope>NUCLEOTIDE SEQUENCE [LARGE SCALE GENOMIC DNA]</scope>
</reference>
<comment type="similarity">
    <text evidence="1">Belongs to the paxM FAD-dependent monooxygenase family.</text>
</comment>
<feature type="region of interest" description="Disordered" evidence="6">
    <location>
        <begin position="420"/>
        <end position="439"/>
    </location>
</feature>
<keyword evidence="4" id="KW-0560">Oxidoreductase</keyword>
<evidence type="ECO:0000256" key="2">
    <source>
        <dbReference type="ARBA" id="ARBA00022630"/>
    </source>
</evidence>
<feature type="domain" description="FAD-binding" evidence="7">
    <location>
        <begin position="4"/>
        <end position="170"/>
    </location>
</feature>
<protein>
    <recommendedName>
        <fullName evidence="7">FAD-binding domain-containing protein</fullName>
    </recommendedName>
</protein>
<feature type="region of interest" description="Disordered" evidence="6">
    <location>
        <begin position="371"/>
        <end position="396"/>
    </location>
</feature>
<dbReference type="PANTHER" id="PTHR13789">
    <property type="entry name" value="MONOOXYGENASE"/>
    <property type="match status" value="1"/>
</dbReference>
<dbReference type="EMBL" id="CABFNS010000798">
    <property type="protein sequence ID" value="VUC29285.1"/>
    <property type="molecule type" value="Genomic_DNA"/>
</dbReference>
<sequence>MVLTVAIIGGGIAGLSAAIALRQLPGVDVQVYERAKEFKELGALIGLAPNGLRTLEKLGVEDVLTDEVGWRSPNGVPMCFKHFKTGDVLSVDYNHNVPDRRHQFARMHRASLQKALLKTLPSNILHTGNKVSKVTANDDGATVQFEDGSSVTADLVVGADGIKSKVRESFIKNHKLSSSGDAIFRTTFPYDLVADLPGLEQNSTHYQSPTAWFFGTRLGSDQFGVTCSFHVDENDSSSKFADTTWNAPATVDDIRNVFKDFYSPIPSIIDRIPEGTLRRYTNVAGEALAQWTFGNRVALVGDAAHTHGGAYAAGASLAVDDSYVLYLSLRTILRGEGQSQESLSATRIGEALSLYEATRRPHLERVLKEVHSGRKGQAARVEKIREDGVPESDSSFRKRLASRGDPVWLNEHDAEGQFHKVFNSSASSKAGETKARPKL</sequence>
<dbReference type="InterPro" id="IPR002938">
    <property type="entry name" value="FAD-bd"/>
</dbReference>
<keyword evidence="9" id="KW-1185">Reference proteome</keyword>
<dbReference type="Pfam" id="PF01494">
    <property type="entry name" value="FAD_binding_3"/>
    <property type="match status" value="2"/>
</dbReference>
<dbReference type="InterPro" id="IPR036188">
    <property type="entry name" value="FAD/NAD-bd_sf"/>
</dbReference>
<keyword evidence="3" id="KW-0274">FAD</keyword>
<evidence type="ECO:0000256" key="5">
    <source>
        <dbReference type="ARBA" id="ARBA00023033"/>
    </source>
</evidence>
<dbReference type="PANTHER" id="PTHR13789:SF309">
    <property type="entry name" value="PUTATIVE (AFU_ORTHOLOGUE AFUA_6G14510)-RELATED"/>
    <property type="match status" value="1"/>
</dbReference>
<dbReference type="InterPro" id="IPR050493">
    <property type="entry name" value="FAD-dep_Monooxygenase_BioMet"/>
</dbReference>
<evidence type="ECO:0000256" key="6">
    <source>
        <dbReference type="SAM" id="MobiDB-lite"/>
    </source>
</evidence>
<proteinExistence type="inferred from homology"/>